<accession>K1T557</accession>
<proteinExistence type="predicted"/>
<protein>
    <recommendedName>
        <fullName evidence="2">SusC/RagA family TonB-linked outer membrane protein</fullName>
    </recommendedName>
</protein>
<feature type="non-terminal residue" evidence="1">
    <location>
        <position position="168"/>
    </location>
</feature>
<gene>
    <name evidence="1" type="ORF">LEA_12371</name>
</gene>
<organism evidence="1">
    <name type="scientific">human gut metagenome</name>
    <dbReference type="NCBI Taxonomy" id="408170"/>
    <lineage>
        <taxon>unclassified sequences</taxon>
        <taxon>metagenomes</taxon>
        <taxon>organismal metagenomes</taxon>
    </lineage>
</organism>
<dbReference type="EMBL" id="AJWY01008368">
    <property type="protein sequence ID" value="EKC61410.1"/>
    <property type="molecule type" value="Genomic_DNA"/>
</dbReference>
<sequence length="168" mass="19212">GYSDSKFADPNTGEGRIGWTNPWFTALLAYPYESADNWYNGDNPTLITKYFNRDADLLRLVGSAYLNIRFTDWLRFKTNFGIDYYGRKNMTSLDREHPKSASNKGYLSQSTSDTRRYTWTNTLNFNKVFNDIHSVSGVAGFELFDGVYSGFNQTGYDLDQFMTDTPAG</sequence>
<comment type="caution">
    <text evidence="1">The sequence shown here is derived from an EMBL/GenBank/DDBJ whole genome shotgun (WGS) entry which is preliminary data.</text>
</comment>
<feature type="non-terminal residue" evidence="1">
    <location>
        <position position="1"/>
    </location>
</feature>
<evidence type="ECO:0008006" key="2">
    <source>
        <dbReference type="Google" id="ProtNLM"/>
    </source>
</evidence>
<name>K1T557_9ZZZZ</name>
<dbReference type="AlphaFoldDB" id="K1T557"/>
<dbReference type="SUPFAM" id="SSF56935">
    <property type="entry name" value="Porins"/>
    <property type="match status" value="1"/>
</dbReference>
<reference evidence="1" key="1">
    <citation type="journal article" date="2013" name="Environ. Microbiol.">
        <title>Microbiota from the distal guts of lean and obese adolescents exhibit partial functional redundancy besides clear differences in community structure.</title>
        <authorList>
            <person name="Ferrer M."/>
            <person name="Ruiz A."/>
            <person name="Lanza F."/>
            <person name="Haange S.B."/>
            <person name="Oberbach A."/>
            <person name="Till H."/>
            <person name="Bargiela R."/>
            <person name="Campoy C."/>
            <person name="Segura M.T."/>
            <person name="Richter M."/>
            <person name="von Bergen M."/>
            <person name="Seifert J."/>
            <person name="Suarez A."/>
        </authorList>
    </citation>
    <scope>NUCLEOTIDE SEQUENCE</scope>
</reference>
<evidence type="ECO:0000313" key="1">
    <source>
        <dbReference type="EMBL" id="EKC61410.1"/>
    </source>
</evidence>